<dbReference type="SUPFAM" id="SSF144083">
    <property type="entry name" value="Magnesium transport protein CorA, transmembrane region"/>
    <property type="match status" value="1"/>
</dbReference>
<dbReference type="FunFam" id="1.20.58.340:FF:000012">
    <property type="entry name" value="Magnesium transport protein CorA"/>
    <property type="match status" value="1"/>
</dbReference>
<dbReference type="InterPro" id="IPR045861">
    <property type="entry name" value="CorA_cytoplasmic_dom"/>
</dbReference>
<reference evidence="10 11" key="1">
    <citation type="submission" date="2020-02" db="EMBL/GenBank/DDBJ databases">
        <title>Aliifodinibius halophilus 2W32, complete genome.</title>
        <authorList>
            <person name="Li Y."/>
            <person name="Wu S."/>
        </authorList>
    </citation>
    <scope>NUCLEOTIDE SEQUENCE [LARGE SCALE GENOMIC DNA]</scope>
    <source>
        <strain evidence="10 11">2W32</strain>
    </source>
</reference>
<name>A0A6M1TB33_9BACT</name>
<keyword evidence="6 8" id="KW-1133">Transmembrane helix</keyword>
<keyword evidence="4 8" id="KW-1003">Cell membrane</keyword>
<dbReference type="Proteomes" id="UP000479132">
    <property type="component" value="Unassembled WGS sequence"/>
</dbReference>
<keyword evidence="5 8" id="KW-0812">Transmembrane</keyword>
<keyword evidence="11" id="KW-1185">Reference proteome</keyword>
<evidence type="ECO:0000256" key="3">
    <source>
        <dbReference type="ARBA" id="ARBA00022448"/>
    </source>
</evidence>
<sequence>MLPSMRFRNTRHRKKPGSAPGTIEHIGERHMDEIKITVHDYDDEHIDEIPISKIQKVQPYLDAPSQTWVQVRGLHNIEKLKSIWSFFDLHPLIQEDIVHTAQRPKVERYDNCIFFVLRLLTYSKDDQTIHAEQISLVLGKNYVLSFQETDEDHFKPILNRLAIATSRIRKLDTDYLTYALIDAVVDYYFNVLEYIGDDIEALEEQLLKEPDESLLEQIHRIRREIIFFRKSVWPLRDAVNSAIRDESEFISEDTKIYLRDVYDHMIQIIDNIENYRDTILGLHDMYMSYTSNKMNEVMKVLTVIATIFIPLTFIAGIYGMNFDPQVSPYNMPELSWYWGYPASIALMLATAAVMIIYFKRKGWF</sequence>
<gene>
    <name evidence="8 10" type="primary">corA</name>
    <name evidence="10" type="ORF">G3569_07345</name>
</gene>
<comment type="function">
    <text evidence="8">Mediates influx of magnesium ions.</text>
</comment>
<evidence type="ECO:0000256" key="9">
    <source>
        <dbReference type="SAM" id="MobiDB-lite"/>
    </source>
</evidence>
<dbReference type="AlphaFoldDB" id="A0A6M1TB33"/>
<evidence type="ECO:0000313" key="10">
    <source>
        <dbReference type="EMBL" id="NGP88164.1"/>
    </source>
</evidence>
<dbReference type="InterPro" id="IPR045863">
    <property type="entry name" value="CorA_TM1_TM2"/>
</dbReference>
<dbReference type="PANTHER" id="PTHR46494">
    <property type="entry name" value="CORA FAMILY METAL ION TRANSPORTER (EUROFUNG)"/>
    <property type="match status" value="1"/>
</dbReference>
<dbReference type="Pfam" id="PF01544">
    <property type="entry name" value="CorA"/>
    <property type="match status" value="1"/>
</dbReference>
<dbReference type="EMBL" id="JAALLS010000007">
    <property type="protein sequence ID" value="NGP88164.1"/>
    <property type="molecule type" value="Genomic_DNA"/>
</dbReference>
<dbReference type="GO" id="GO:0050897">
    <property type="term" value="F:cobalt ion binding"/>
    <property type="evidence" value="ECO:0007669"/>
    <property type="project" value="TreeGrafter"/>
</dbReference>
<comment type="caution">
    <text evidence="10">The sequence shown here is derived from an EMBL/GenBank/DDBJ whole genome shotgun (WGS) entry which is preliminary data.</text>
</comment>
<evidence type="ECO:0000256" key="8">
    <source>
        <dbReference type="RuleBase" id="RU362010"/>
    </source>
</evidence>
<evidence type="ECO:0000256" key="5">
    <source>
        <dbReference type="ARBA" id="ARBA00022692"/>
    </source>
</evidence>
<evidence type="ECO:0000256" key="7">
    <source>
        <dbReference type="ARBA" id="ARBA00023136"/>
    </source>
</evidence>
<feature type="region of interest" description="Disordered" evidence="9">
    <location>
        <begin position="1"/>
        <end position="22"/>
    </location>
</feature>
<keyword evidence="8" id="KW-0406">Ion transport</keyword>
<dbReference type="GO" id="GO:0005886">
    <property type="term" value="C:plasma membrane"/>
    <property type="evidence" value="ECO:0007669"/>
    <property type="project" value="UniProtKB-SubCell"/>
</dbReference>
<keyword evidence="7 8" id="KW-0472">Membrane</keyword>
<evidence type="ECO:0000256" key="1">
    <source>
        <dbReference type="ARBA" id="ARBA00004651"/>
    </source>
</evidence>
<dbReference type="InterPro" id="IPR004488">
    <property type="entry name" value="Mg/Co-transport_prot_CorA"/>
</dbReference>
<dbReference type="GO" id="GO:0015095">
    <property type="term" value="F:magnesium ion transmembrane transporter activity"/>
    <property type="evidence" value="ECO:0007669"/>
    <property type="project" value="UniProtKB-UniRule"/>
</dbReference>
<feature type="transmembrane region" description="Helical" evidence="8">
    <location>
        <begin position="297"/>
        <end position="318"/>
    </location>
</feature>
<keyword evidence="3 8" id="KW-0813">Transport</keyword>
<proteinExistence type="inferred from homology"/>
<dbReference type="Gene3D" id="3.30.460.20">
    <property type="entry name" value="CorA soluble domain-like"/>
    <property type="match status" value="1"/>
</dbReference>
<organism evidence="10 11">
    <name type="scientific">Fodinibius halophilus</name>
    <dbReference type="NCBI Taxonomy" id="1736908"/>
    <lineage>
        <taxon>Bacteria</taxon>
        <taxon>Pseudomonadati</taxon>
        <taxon>Balneolota</taxon>
        <taxon>Balneolia</taxon>
        <taxon>Balneolales</taxon>
        <taxon>Balneolaceae</taxon>
        <taxon>Fodinibius</taxon>
    </lineage>
</organism>
<dbReference type="GO" id="GO:0000287">
    <property type="term" value="F:magnesium ion binding"/>
    <property type="evidence" value="ECO:0007669"/>
    <property type="project" value="TreeGrafter"/>
</dbReference>
<protein>
    <recommendedName>
        <fullName evidence="8">Magnesium transport protein CorA</fullName>
    </recommendedName>
</protein>
<accession>A0A6M1TB33</accession>
<comment type="subcellular location">
    <subcellularLocation>
        <location evidence="1">Cell membrane</location>
        <topology evidence="1">Multi-pass membrane protein</topology>
    </subcellularLocation>
    <subcellularLocation>
        <location evidence="8">Membrane</location>
        <topology evidence="8">Multi-pass membrane protein</topology>
    </subcellularLocation>
</comment>
<evidence type="ECO:0000256" key="2">
    <source>
        <dbReference type="ARBA" id="ARBA00009765"/>
    </source>
</evidence>
<dbReference type="NCBIfam" id="TIGR00383">
    <property type="entry name" value="corA"/>
    <property type="match status" value="1"/>
</dbReference>
<evidence type="ECO:0000256" key="4">
    <source>
        <dbReference type="ARBA" id="ARBA00022475"/>
    </source>
</evidence>
<feature type="transmembrane region" description="Helical" evidence="8">
    <location>
        <begin position="338"/>
        <end position="358"/>
    </location>
</feature>
<dbReference type="Gene3D" id="1.20.58.340">
    <property type="entry name" value="Magnesium transport protein CorA, transmembrane region"/>
    <property type="match status" value="2"/>
</dbReference>
<keyword evidence="8" id="KW-0460">Magnesium</keyword>
<dbReference type="CDD" id="cd12828">
    <property type="entry name" value="TmCorA-like_1"/>
    <property type="match status" value="1"/>
</dbReference>
<dbReference type="PANTHER" id="PTHR46494:SF1">
    <property type="entry name" value="CORA FAMILY METAL ION TRANSPORTER (EUROFUNG)"/>
    <property type="match status" value="1"/>
</dbReference>
<comment type="similarity">
    <text evidence="2 8">Belongs to the CorA metal ion transporter (MIT) (TC 1.A.35) family.</text>
</comment>
<evidence type="ECO:0000313" key="11">
    <source>
        <dbReference type="Proteomes" id="UP000479132"/>
    </source>
</evidence>
<evidence type="ECO:0000256" key="6">
    <source>
        <dbReference type="ARBA" id="ARBA00022989"/>
    </source>
</evidence>
<dbReference type="SUPFAM" id="SSF143865">
    <property type="entry name" value="CorA soluble domain-like"/>
    <property type="match status" value="1"/>
</dbReference>
<dbReference type="GO" id="GO:0015087">
    <property type="term" value="F:cobalt ion transmembrane transporter activity"/>
    <property type="evidence" value="ECO:0007669"/>
    <property type="project" value="UniProtKB-UniRule"/>
</dbReference>
<dbReference type="InterPro" id="IPR002523">
    <property type="entry name" value="MgTranspt_CorA/ZnTranspt_ZntB"/>
</dbReference>